<evidence type="ECO:0000313" key="3">
    <source>
        <dbReference type="Proteomes" id="UP001603857"/>
    </source>
</evidence>
<gene>
    <name evidence="2" type="ORF">Fmac_022970</name>
</gene>
<reference evidence="2 3" key="1">
    <citation type="submission" date="2024-08" db="EMBL/GenBank/DDBJ databases">
        <title>Insights into the chromosomal genome structure of Flemingia macrophylla.</title>
        <authorList>
            <person name="Ding Y."/>
            <person name="Zhao Y."/>
            <person name="Bi W."/>
            <person name="Wu M."/>
            <person name="Zhao G."/>
            <person name="Gong Y."/>
            <person name="Li W."/>
            <person name="Zhang P."/>
        </authorList>
    </citation>
    <scope>NUCLEOTIDE SEQUENCE [LARGE SCALE GENOMIC DNA]</scope>
    <source>
        <strain evidence="2">DYQJB</strain>
        <tissue evidence="2">Leaf</tissue>
    </source>
</reference>
<protein>
    <recommendedName>
        <fullName evidence="4">Transmembrane protein</fullName>
    </recommendedName>
</protein>
<dbReference type="Proteomes" id="UP001603857">
    <property type="component" value="Unassembled WGS sequence"/>
</dbReference>
<organism evidence="2 3">
    <name type="scientific">Flemingia macrophylla</name>
    <dbReference type="NCBI Taxonomy" id="520843"/>
    <lineage>
        <taxon>Eukaryota</taxon>
        <taxon>Viridiplantae</taxon>
        <taxon>Streptophyta</taxon>
        <taxon>Embryophyta</taxon>
        <taxon>Tracheophyta</taxon>
        <taxon>Spermatophyta</taxon>
        <taxon>Magnoliopsida</taxon>
        <taxon>eudicotyledons</taxon>
        <taxon>Gunneridae</taxon>
        <taxon>Pentapetalae</taxon>
        <taxon>rosids</taxon>
        <taxon>fabids</taxon>
        <taxon>Fabales</taxon>
        <taxon>Fabaceae</taxon>
        <taxon>Papilionoideae</taxon>
        <taxon>50 kb inversion clade</taxon>
        <taxon>NPAAA clade</taxon>
        <taxon>indigoferoid/millettioid clade</taxon>
        <taxon>Phaseoleae</taxon>
        <taxon>Flemingia</taxon>
    </lineage>
</organism>
<evidence type="ECO:0000256" key="1">
    <source>
        <dbReference type="SAM" id="Phobius"/>
    </source>
</evidence>
<dbReference type="PANTHER" id="PTHR48183">
    <property type="entry name" value="PROTEIN, PUTATIVE-RELATED"/>
    <property type="match status" value="1"/>
</dbReference>
<feature type="transmembrane region" description="Helical" evidence="1">
    <location>
        <begin position="12"/>
        <end position="32"/>
    </location>
</feature>
<dbReference type="AlphaFoldDB" id="A0ABD1LK80"/>
<name>A0ABD1LK80_9FABA</name>
<evidence type="ECO:0008006" key="4">
    <source>
        <dbReference type="Google" id="ProtNLM"/>
    </source>
</evidence>
<keyword evidence="1" id="KW-0472">Membrane</keyword>
<dbReference type="PANTHER" id="PTHR48183:SF1">
    <property type="entry name" value="PROTEIN, PUTATIVE-RELATED"/>
    <property type="match status" value="1"/>
</dbReference>
<comment type="caution">
    <text evidence="2">The sequence shown here is derived from an EMBL/GenBank/DDBJ whole genome shotgun (WGS) entry which is preliminary data.</text>
</comment>
<proteinExistence type="predicted"/>
<evidence type="ECO:0000313" key="2">
    <source>
        <dbReference type="EMBL" id="KAL2323912.1"/>
    </source>
</evidence>
<dbReference type="EMBL" id="JBGMDY010000008">
    <property type="protein sequence ID" value="KAL2323912.1"/>
    <property type="molecule type" value="Genomic_DNA"/>
</dbReference>
<sequence length="52" mass="6156">MELKTVVRNKKFWIASFLVAWAATLQGHMMWLQRQDSFKRKIGNPDQPHNSN</sequence>
<keyword evidence="1" id="KW-1133">Transmembrane helix</keyword>
<keyword evidence="3" id="KW-1185">Reference proteome</keyword>
<keyword evidence="1" id="KW-0812">Transmembrane</keyword>
<accession>A0ABD1LK80</accession>